<proteinExistence type="predicted"/>
<dbReference type="Proteomes" id="UP000033684">
    <property type="component" value="Unassembled WGS sequence"/>
</dbReference>
<dbReference type="OrthoDB" id="20446at403"/>
<accession>A0A0F3IIU8</accession>
<evidence type="ECO:0000313" key="2">
    <source>
        <dbReference type="Proteomes" id="UP000033684"/>
    </source>
</evidence>
<evidence type="ECO:0000313" key="1">
    <source>
        <dbReference type="EMBL" id="KJV06646.1"/>
    </source>
</evidence>
<keyword evidence="2" id="KW-1185">Reference proteome</keyword>
<dbReference type="RefSeq" id="WP_045779104.1">
    <property type="nucleotide sequence ID" value="NZ_LAJX01000097.1"/>
</dbReference>
<organism evidence="1 2">
    <name type="scientific">Methylocucumis oryzae</name>
    <dbReference type="NCBI Taxonomy" id="1632867"/>
    <lineage>
        <taxon>Bacteria</taxon>
        <taxon>Pseudomonadati</taxon>
        <taxon>Pseudomonadota</taxon>
        <taxon>Gammaproteobacteria</taxon>
        <taxon>Methylococcales</taxon>
        <taxon>Methylococcaceae</taxon>
        <taxon>Methylocucumis</taxon>
    </lineage>
</organism>
<dbReference type="EMBL" id="LAJX01000097">
    <property type="protein sequence ID" value="KJV06646.1"/>
    <property type="molecule type" value="Genomic_DNA"/>
</dbReference>
<reference evidence="1 2" key="2">
    <citation type="journal article" date="2016" name="Microb. Ecol.">
        <title>Genome Characteristics of a Novel Type I Methanotroph (Sn10-6) Isolated from a Flooded Indian Rice Field.</title>
        <authorList>
            <person name="Rahalkar M.C."/>
            <person name="Pandit P.S."/>
            <person name="Dhakephalkar P.K."/>
            <person name="Pore S."/>
            <person name="Arora P."/>
            <person name="Kapse N."/>
        </authorList>
    </citation>
    <scope>NUCLEOTIDE SEQUENCE [LARGE SCALE GENOMIC DNA]</scope>
    <source>
        <strain evidence="1 2">Sn10-6</strain>
    </source>
</reference>
<reference evidence="2" key="1">
    <citation type="submission" date="2015-03" db="EMBL/GenBank/DDBJ databases">
        <title>Draft genome sequence of a novel methanotroph (Sn10-6) isolated from flooded ricefield rhizosphere in India.</title>
        <authorList>
            <person name="Pandit P.S."/>
            <person name="Pore S.D."/>
            <person name="Arora P."/>
            <person name="Kapse N.G."/>
            <person name="Dhakephalkar P.K."/>
            <person name="Rahalkar M.C."/>
        </authorList>
    </citation>
    <scope>NUCLEOTIDE SEQUENCE [LARGE SCALE GENOMIC DNA]</scope>
    <source>
        <strain evidence="2">Sn10-6</strain>
    </source>
</reference>
<protein>
    <submittedName>
        <fullName evidence="1">Uncharacterized protein</fullName>
    </submittedName>
</protein>
<comment type="caution">
    <text evidence="1">The sequence shown here is derived from an EMBL/GenBank/DDBJ whole genome shotgun (WGS) entry which is preliminary data.</text>
</comment>
<dbReference type="AlphaFoldDB" id="A0A0F3IIU8"/>
<gene>
    <name evidence="1" type="ORF">VZ94_09885</name>
</gene>
<sequence length="231" mass="26435">MAAFIKKKLDDISEKRATGQIEAAWDELTTELASLNGKVIPSEIQARYYYYAARWAQEDDKPAEQYQRYYEIAKRLNSELDDRTYRTFGFKAKKQFDEAIAVLSPLDSEAIAVNLLCCLLDSGRFSEVDGFIDKLQTPVTDEIRRFHALCCLATKNANKAWQIFEPALAENVDHILFQLTAAYITFWQAVASEFHIEGVFIASIFLSPTRSRLIVNENSKCAWPCVIWNKP</sequence>
<name>A0A0F3IIU8_9GAMM</name>